<reference evidence="1" key="1">
    <citation type="submission" date="2014-09" db="EMBL/GenBank/DDBJ databases">
        <authorList>
            <person name="Magalhaes I.L.F."/>
            <person name="Oliveira U."/>
            <person name="Santos F.R."/>
            <person name="Vidigal T.H.D.A."/>
            <person name="Brescovit A.D."/>
            <person name="Santos A.J."/>
        </authorList>
    </citation>
    <scope>NUCLEOTIDE SEQUENCE</scope>
    <source>
        <tissue evidence="1">Shoot tissue taken approximately 20 cm above the soil surface</tissue>
    </source>
</reference>
<name>A0A0A9DX00_ARUDO</name>
<dbReference type="EMBL" id="GBRH01207715">
    <property type="protein sequence ID" value="JAD90180.1"/>
    <property type="molecule type" value="Transcribed_RNA"/>
</dbReference>
<sequence length="67" mass="7493">MSCEKYTVRSALRRKEDATKQMATTLHSVANKSWCVIANCSCPIEVVASIDISCHLHPCIHYPTMVL</sequence>
<accession>A0A0A9DX00</accession>
<proteinExistence type="predicted"/>
<reference evidence="1" key="2">
    <citation type="journal article" date="2015" name="Data Brief">
        <title>Shoot transcriptome of the giant reed, Arundo donax.</title>
        <authorList>
            <person name="Barrero R.A."/>
            <person name="Guerrero F.D."/>
            <person name="Moolhuijzen P."/>
            <person name="Goolsby J.A."/>
            <person name="Tidwell J."/>
            <person name="Bellgard S.E."/>
            <person name="Bellgard M.I."/>
        </authorList>
    </citation>
    <scope>NUCLEOTIDE SEQUENCE</scope>
    <source>
        <tissue evidence="1">Shoot tissue taken approximately 20 cm above the soil surface</tissue>
    </source>
</reference>
<dbReference type="AlphaFoldDB" id="A0A0A9DX00"/>
<organism evidence="1">
    <name type="scientific">Arundo donax</name>
    <name type="common">Giant reed</name>
    <name type="synonym">Donax arundinaceus</name>
    <dbReference type="NCBI Taxonomy" id="35708"/>
    <lineage>
        <taxon>Eukaryota</taxon>
        <taxon>Viridiplantae</taxon>
        <taxon>Streptophyta</taxon>
        <taxon>Embryophyta</taxon>
        <taxon>Tracheophyta</taxon>
        <taxon>Spermatophyta</taxon>
        <taxon>Magnoliopsida</taxon>
        <taxon>Liliopsida</taxon>
        <taxon>Poales</taxon>
        <taxon>Poaceae</taxon>
        <taxon>PACMAD clade</taxon>
        <taxon>Arundinoideae</taxon>
        <taxon>Arundineae</taxon>
        <taxon>Arundo</taxon>
    </lineage>
</organism>
<protein>
    <submittedName>
        <fullName evidence="1">Uncharacterized protein</fullName>
    </submittedName>
</protein>
<evidence type="ECO:0000313" key="1">
    <source>
        <dbReference type="EMBL" id="JAD90180.1"/>
    </source>
</evidence>